<organism evidence="3 4">
    <name type="scientific">Stella humosa</name>
    <dbReference type="NCBI Taxonomy" id="94"/>
    <lineage>
        <taxon>Bacteria</taxon>
        <taxon>Pseudomonadati</taxon>
        <taxon>Pseudomonadota</taxon>
        <taxon>Alphaproteobacteria</taxon>
        <taxon>Rhodospirillales</taxon>
        <taxon>Stellaceae</taxon>
        <taxon>Stella</taxon>
    </lineage>
</organism>
<dbReference type="InterPro" id="IPR015000">
    <property type="entry name" value="EipB-like"/>
</dbReference>
<feature type="signal peptide" evidence="2">
    <location>
        <begin position="1"/>
        <end position="24"/>
    </location>
</feature>
<dbReference type="Pfam" id="PF08904">
    <property type="entry name" value="EipB_like"/>
    <property type="match status" value="1"/>
</dbReference>
<dbReference type="OrthoDB" id="9815514at2"/>
<evidence type="ECO:0000313" key="4">
    <source>
        <dbReference type="Proteomes" id="UP000278222"/>
    </source>
</evidence>
<feature type="region of interest" description="Disordered" evidence="1">
    <location>
        <begin position="111"/>
        <end position="132"/>
    </location>
</feature>
<evidence type="ECO:0000313" key="3">
    <source>
        <dbReference type="EMBL" id="ROQ00964.1"/>
    </source>
</evidence>
<evidence type="ECO:0000256" key="1">
    <source>
        <dbReference type="SAM" id="MobiDB-lite"/>
    </source>
</evidence>
<sequence>MFRAARGAAVFFCLALALPCSVEAGTIAPHRALYDLSLASARASGGVVGVQGRMLFEWGDACDGWTVQQRYRMRLSQAQDDEVEIVSSLASWESKDGMRYRFALKKKRGDEPEEEVRGSARLDGPGRGGRARFVRPEESKLDLPRGTVFPSTHTIEVIRRAEAKEHFFGRRVFDGSEVEAPVDVSAFIGPAKPAGGDGVKPAAGEAGKTRNLADRPGWKVRLAFFPSASKDPLPDYEIGLVLLDNGVSSDMLIDYGDFTVRARLKELEPVRGGC</sequence>
<keyword evidence="4" id="KW-1185">Reference proteome</keyword>
<feature type="chain" id="PRO_5017946486" evidence="2">
    <location>
        <begin position="25"/>
        <end position="274"/>
    </location>
</feature>
<reference evidence="3 4" key="1">
    <citation type="submission" date="2018-11" db="EMBL/GenBank/DDBJ databases">
        <title>Genomic Encyclopedia of Type Strains, Phase IV (KMG-IV): sequencing the most valuable type-strain genomes for metagenomic binning, comparative biology and taxonomic classification.</title>
        <authorList>
            <person name="Goeker M."/>
        </authorList>
    </citation>
    <scope>NUCLEOTIDE SEQUENCE [LARGE SCALE GENOMIC DNA]</scope>
    <source>
        <strain evidence="3 4">DSM 5900</strain>
    </source>
</reference>
<evidence type="ECO:0000256" key="2">
    <source>
        <dbReference type="SAM" id="SignalP"/>
    </source>
</evidence>
<proteinExistence type="predicted"/>
<protein>
    <submittedName>
        <fullName evidence="3">Uncharacterized protein DUF1849</fullName>
    </submittedName>
</protein>
<comment type="caution">
    <text evidence="3">The sequence shown here is derived from an EMBL/GenBank/DDBJ whole genome shotgun (WGS) entry which is preliminary data.</text>
</comment>
<name>A0A3N1M0E8_9PROT</name>
<keyword evidence="2" id="KW-0732">Signal</keyword>
<accession>A0A3N1M0E8</accession>
<dbReference type="AlphaFoldDB" id="A0A3N1M0E8"/>
<dbReference type="RefSeq" id="WP_123687771.1">
    <property type="nucleotide sequence ID" value="NZ_AP019700.1"/>
</dbReference>
<gene>
    <name evidence="3" type="ORF">EDC65_0134</name>
</gene>
<dbReference type="Proteomes" id="UP000278222">
    <property type="component" value="Unassembled WGS sequence"/>
</dbReference>
<dbReference type="EMBL" id="RJKX01000011">
    <property type="protein sequence ID" value="ROQ00964.1"/>
    <property type="molecule type" value="Genomic_DNA"/>
</dbReference>